<comment type="caution">
    <text evidence="2">The sequence shown here is derived from an EMBL/GenBank/DDBJ whole genome shotgun (WGS) entry which is preliminary data.</text>
</comment>
<feature type="region of interest" description="Disordered" evidence="1">
    <location>
        <begin position="125"/>
        <end position="182"/>
    </location>
</feature>
<dbReference type="RefSeq" id="WP_398719710.1">
    <property type="nucleotide sequence ID" value="NZ_JBIRWE010000024.1"/>
</dbReference>
<dbReference type="EMBL" id="JBIRWE010000024">
    <property type="protein sequence ID" value="MFI1967487.1"/>
    <property type="molecule type" value="Genomic_DNA"/>
</dbReference>
<dbReference type="PANTHER" id="PTHR30007:SF1">
    <property type="entry name" value="BLR1914 PROTEIN"/>
    <property type="match status" value="1"/>
</dbReference>
<feature type="non-terminal residue" evidence="2">
    <location>
        <position position="198"/>
    </location>
</feature>
<feature type="region of interest" description="Disordered" evidence="1">
    <location>
        <begin position="49"/>
        <end position="81"/>
    </location>
</feature>
<keyword evidence="3" id="KW-1185">Reference proteome</keyword>
<proteinExistence type="predicted"/>
<protein>
    <submittedName>
        <fullName evidence="2">IS5/IS1182 family transposase</fullName>
    </submittedName>
</protein>
<evidence type="ECO:0000313" key="2">
    <source>
        <dbReference type="EMBL" id="MFI1967487.1"/>
    </source>
</evidence>
<sequence>MTSACAWRHLPEAFSVSPVTAHRRFAAWTEAGLWRRLHRAVLDELGARGEWTGPRRSSTRPRSGRKGGALTGPNPVDRSNKGSKLHVLSEAQGITLAVAISAANTNNILALKPLIRAISPVRSLTGPRRRRPVKLRADKSTSLPRTWPGSASADSSRASHARGSNRANGSAAIAGRSNGRLPGCSATAALSLFSSATD</sequence>
<name>A0ABW7V0M5_9ACTN</name>
<gene>
    <name evidence="2" type="ORF">ACH429_25820</name>
</gene>
<evidence type="ECO:0000256" key="1">
    <source>
        <dbReference type="SAM" id="MobiDB-lite"/>
    </source>
</evidence>
<accession>A0ABW7V0M5</accession>
<dbReference type="PANTHER" id="PTHR30007">
    <property type="entry name" value="PHP DOMAIN PROTEIN"/>
    <property type="match status" value="1"/>
</dbReference>
<dbReference type="Proteomes" id="UP001611548">
    <property type="component" value="Unassembled WGS sequence"/>
</dbReference>
<reference evidence="2 3" key="1">
    <citation type="submission" date="2024-10" db="EMBL/GenBank/DDBJ databases">
        <title>The Natural Products Discovery Center: Release of the First 8490 Sequenced Strains for Exploring Actinobacteria Biosynthetic Diversity.</title>
        <authorList>
            <person name="Kalkreuter E."/>
            <person name="Kautsar S.A."/>
            <person name="Yang D."/>
            <person name="Bader C.D."/>
            <person name="Teijaro C.N."/>
            <person name="Fluegel L."/>
            <person name="Davis C.M."/>
            <person name="Simpson J.R."/>
            <person name="Lauterbach L."/>
            <person name="Steele A.D."/>
            <person name="Gui C."/>
            <person name="Meng S."/>
            <person name="Li G."/>
            <person name="Viehrig K."/>
            <person name="Ye F."/>
            <person name="Su P."/>
            <person name="Kiefer A.F."/>
            <person name="Nichols A."/>
            <person name="Cepeda A.J."/>
            <person name="Yan W."/>
            <person name="Fan B."/>
            <person name="Jiang Y."/>
            <person name="Adhikari A."/>
            <person name="Zheng C.-J."/>
            <person name="Schuster L."/>
            <person name="Cowan T.M."/>
            <person name="Smanski M.J."/>
            <person name="Chevrette M.G."/>
            <person name="De Carvalho L.P.S."/>
            <person name="Shen B."/>
        </authorList>
    </citation>
    <scope>NUCLEOTIDE SEQUENCE [LARGE SCALE GENOMIC DNA]</scope>
    <source>
        <strain evidence="2 3">NPDC020327</strain>
    </source>
</reference>
<evidence type="ECO:0000313" key="3">
    <source>
        <dbReference type="Proteomes" id="UP001611548"/>
    </source>
</evidence>
<feature type="compositionally biased region" description="Low complexity" evidence="1">
    <location>
        <begin position="149"/>
        <end position="164"/>
    </location>
</feature>
<organism evidence="2 3">
    <name type="scientific">Streptomyces pathocidini</name>
    <dbReference type="NCBI Taxonomy" id="1650571"/>
    <lineage>
        <taxon>Bacteria</taxon>
        <taxon>Bacillati</taxon>
        <taxon>Actinomycetota</taxon>
        <taxon>Actinomycetes</taxon>
        <taxon>Kitasatosporales</taxon>
        <taxon>Streptomycetaceae</taxon>
        <taxon>Streptomyces</taxon>
    </lineage>
</organism>